<dbReference type="OrthoDB" id="5372935at2759"/>
<keyword evidence="3" id="KW-1185">Reference proteome</keyword>
<accession>A0A7C8IGY3</accession>
<protein>
    <recommendedName>
        <fullName evidence="4">F-box domain-containing protein</fullName>
    </recommendedName>
</protein>
<proteinExistence type="predicted"/>
<sequence>MLSPSTYVFVSFPISTPPLRSTALSLYLVIVPGQARYHGPKRACAFIKQSSVELTSPHLTSPHPPPHPRPLQPPSTLSPLDTPTSLIMAPKALQLSSSPLDRESSPELGSPSRKPQYNKQTGRPIRRGAGQAKNREGYVDSVVIEEDEPVELPSEDEDGEIVKPKRSAKRKRSPSPTPPPLEPIIYDEPPDEASDEDTVGMFHHNAPAQPIVLQFNVPLGYHGPLRVTLDRNLLQNSSDAVAQDMKPRGGKLRKLGKSTTKQGKTAVVVPRKGFTDLPPELRNKCYRHLFVADGEFSFPAAQGLSRSAQFLRTCKLVHSEGCSILYGENTFSFDRNRNTRGPFWEPVLKEIGYKDIRQFLKVIGPENLAYLRDIKFAFEDASPAATHYLKSHEERRYLNDDHLIDCLRILREAKLRKLTLSFYGRRTLLKTDVKFLGYLEQIKADEITTTNLMRYYFNNKIHQALWDDLKQVMVRKTKLYIME</sequence>
<feature type="compositionally biased region" description="Acidic residues" evidence="1">
    <location>
        <begin position="143"/>
        <end position="159"/>
    </location>
</feature>
<dbReference type="Proteomes" id="UP000481861">
    <property type="component" value="Unassembled WGS sequence"/>
</dbReference>
<reference evidence="2 3" key="1">
    <citation type="submission" date="2020-01" db="EMBL/GenBank/DDBJ databases">
        <authorList>
            <consortium name="DOE Joint Genome Institute"/>
            <person name="Haridas S."/>
            <person name="Albert R."/>
            <person name="Binder M."/>
            <person name="Bloem J."/>
            <person name="Labutti K."/>
            <person name="Salamov A."/>
            <person name="Andreopoulos B."/>
            <person name="Baker S.E."/>
            <person name="Barry K."/>
            <person name="Bills G."/>
            <person name="Bluhm B.H."/>
            <person name="Cannon C."/>
            <person name="Castanera R."/>
            <person name="Culley D.E."/>
            <person name="Daum C."/>
            <person name="Ezra D."/>
            <person name="Gonzalez J.B."/>
            <person name="Henrissat B."/>
            <person name="Kuo A."/>
            <person name="Liang C."/>
            <person name="Lipzen A."/>
            <person name="Lutzoni F."/>
            <person name="Magnuson J."/>
            <person name="Mondo S."/>
            <person name="Nolan M."/>
            <person name="Ohm R."/>
            <person name="Pangilinan J."/>
            <person name="Park H.-J.H."/>
            <person name="Ramirez L."/>
            <person name="Alfaro M."/>
            <person name="Sun H."/>
            <person name="Tritt A."/>
            <person name="Yoshinaga Y."/>
            <person name="Zwiers L.-H.L."/>
            <person name="Turgeon B.G."/>
            <person name="Goodwin S.B."/>
            <person name="Spatafora J.W."/>
            <person name="Crous P.W."/>
            <person name="Grigoriev I.V."/>
        </authorList>
    </citation>
    <scope>NUCLEOTIDE SEQUENCE [LARGE SCALE GENOMIC DNA]</scope>
    <source>
        <strain evidence="2 3">CBS 611.86</strain>
    </source>
</reference>
<evidence type="ECO:0008006" key="4">
    <source>
        <dbReference type="Google" id="ProtNLM"/>
    </source>
</evidence>
<dbReference type="PANTHER" id="PTHR42085:SF2">
    <property type="entry name" value="F-BOX DOMAIN-CONTAINING PROTEIN"/>
    <property type="match status" value="1"/>
</dbReference>
<gene>
    <name evidence="2" type="ORF">BDV95DRAFT_560535</name>
</gene>
<evidence type="ECO:0000256" key="1">
    <source>
        <dbReference type="SAM" id="MobiDB-lite"/>
    </source>
</evidence>
<feature type="compositionally biased region" description="Basic residues" evidence="1">
    <location>
        <begin position="164"/>
        <end position="173"/>
    </location>
</feature>
<dbReference type="InterPro" id="IPR038883">
    <property type="entry name" value="AN11006-like"/>
</dbReference>
<comment type="caution">
    <text evidence="2">The sequence shown here is derived from an EMBL/GenBank/DDBJ whole genome shotgun (WGS) entry which is preliminary data.</text>
</comment>
<dbReference type="AlphaFoldDB" id="A0A7C8IGY3"/>
<dbReference type="PANTHER" id="PTHR42085">
    <property type="entry name" value="F-BOX DOMAIN-CONTAINING PROTEIN"/>
    <property type="match status" value="1"/>
</dbReference>
<feature type="compositionally biased region" description="Low complexity" evidence="1">
    <location>
        <begin position="74"/>
        <end position="86"/>
    </location>
</feature>
<evidence type="ECO:0000313" key="3">
    <source>
        <dbReference type="Proteomes" id="UP000481861"/>
    </source>
</evidence>
<organism evidence="2 3">
    <name type="scientific">Massariosphaeria phaeospora</name>
    <dbReference type="NCBI Taxonomy" id="100035"/>
    <lineage>
        <taxon>Eukaryota</taxon>
        <taxon>Fungi</taxon>
        <taxon>Dikarya</taxon>
        <taxon>Ascomycota</taxon>
        <taxon>Pezizomycotina</taxon>
        <taxon>Dothideomycetes</taxon>
        <taxon>Pleosporomycetidae</taxon>
        <taxon>Pleosporales</taxon>
        <taxon>Pleosporales incertae sedis</taxon>
        <taxon>Massariosphaeria</taxon>
    </lineage>
</organism>
<name>A0A7C8IGY3_9PLEO</name>
<feature type="region of interest" description="Disordered" evidence="1">
    <location>
        <begin position="55"/>
        <end position="196"/>
    </location>
</feature>
<dbReference type="EMBL" id="JAADJZ010000003">
    <property type="protein sequence ID" value="KAF2876352.1"/>
    <property type="molecule type" value="Genomic_DNA"/>
</dbReference>
<feature type="compositionally biased region" description="Pro residues" evidence="1">
    <location>
        <begin position="62"/>
        <end position="73"/>
    </location>
</feature>
<evidence type="ECO:0000313" key="2">
    <source>
        <dbReference type="EMBL" id="KAF2876352.1"/>
    </source>
</evidence>